<reference evidence="2" key="5">
    <citation type="journal article" date="2021" name="G3 (Bethesda)">
        <title>Aegilops tauschii genome assembly Aet v5.0 features greater sequence contiguity and improved annotation.</title>
        <authorList>
            <person name="Wang L."/>
            <person name="Zhu T."/>
            <person name="Rodriguez J.C."/>
            <person name="Deal K.R."/>
            <person name="Dubcovsky J."/>
            <person name="McGuire P.E."/>
            <person name="Lux T."/>
            <person name="Spannagl M."/>
            <person name="Mayer K.F.X."/>
            <person name="Baldrich P."/>
            <person name="Meyers B.C."/>
            <person name="Huo N."/>
            <person name="Gu Y.Q."/>
            <person name="Zhou H."/>
            <person name="Devos K.M."/>
            <person name="Bennetzen J.L."/>
            <person name="Unver T."/>
            <person name="Budak H."/>
            <person name="Gulick P.J."/>
            <person name="Galiba G."/>
            <person name="Kalapos B."/>
            <person name="Nelson D.R."/>
            <person name="Li P."/>
            <person name="You F.M."/>
            <person name="Luo M.C."/>
            <person name="Dvorak J."/>
        </authorList>
    </citation>
    <scope>NUCLEOTIDE SEQUENCE [LARGE SCALE GENOMIC DNA]</scope>
    <source>
        <strain evidence="2">cv. AL8/78</strain>
    </source>
</reference>
<evidence type="ECO:0008006" key="4">
    <source>
        <dbReference type="Google" id="ProtNLM"/>
    </source>
</evidence>
<feature type="compositionally biased region" description="Low complexity" evidence="1">
    <location>
        <begin position="34"/>
        <end position="43"/>
    </location>
</feature>
<reference evidence="2" key="4">
    <citation type="submission" date="2019-03" db="UniProtKB">
        <authorList>
            <consortium name="EnsemblPlants"/>
        </authorList>
    </citation>
    <scope>IDENTIFICATION</scope>
</reference>
<evidence type="ECO:0000256" key="1">
    <source>
        <dbReference type="SAM" id="MobiDB-lite"/>
    </source>
</evidence>
<feature type="region of interest" description="Disordered" evidence="1">
    <location>
        <begin position="15"/>
        <end position="46"/>
    </location>
</feature>
<reference evidence="3" key="1">
    <citation type="journal article" date="2014" name="Science">
        <title>Ancient hybridizations among the ancestral genomes of bread wheat.</title>
        <authorList>
            <consortium name="International Wheat Genome Sequencing Consortium,"/>
            <person name="Marcussen T."/>
            <person name="Sandve S.R."/>
            <person name="Heier L."/>
            <person name="Spannagl M."/>
            <person name="Pfeifer M."/>
            <person name="Jakobsen K.S."/>
            <person name="Wulff B.B."/>
            <person name="Steuernagel B."/>
            <person name="Mayer K.F."/>
            <person name="Olsen O.A."/>
        </authorList>
    </citation>
    <scope>NUCLEOTIDE SEQUENCE [LARGE SCALE GENOMIC DNA]</scope>
    <source>
        <strain evidence="3">cv. AL8/78</strain>
    </source>
</reference>
<keyword evidence="3" id="KW-1185">Reference proteome</keyword>
<evidence type="ECO:0000313" key="3">
    <source>
        <dbReference type="Proteomes" id="UP000015105"/>
    </source>
</evidence>
<reference evidence="2" key="3">
    <citation type="journal article" date="2017" name="Nature">
        <title>Genome sequence of the progenitor of the wheat D genome Aegilops tauschii.</title>
        <authorList>
            <person name="Luo M.C."/>
            <person name="Gu Y.Q."/>
            <person name="Puiu D."/>
            <person name="Wang H."/>
            <person name="Twardziok S.O."/>
            <person name="Deal K.R."/>
            <person name="Huo N."/>
            <person name="Zhu T."/>
            <person name="Wang L."/>
            <person name="Wang Y."/>
            <person name="McGuire P.E."/>
            <person name="Liu S."/>
            <person name="Long H."/>
            <person name="Ramasamy R.K."/>
            <person name="Rodriguez J.C."/>
            <person name="Van S.L."/>
            <person name="Yuan L."/>
            <person name="Wang Z."/>
            <person name="Xia Z."/>
            <person name="Xiao L."/>
            <person name="Anderson O.D."/>
            <person name="Ouyang S."/>
            <person name="Liang Y."/>
            <person name="Zimin A.V."/>
            <person name="Pertea G."/>
            <person name="Qi P."/>
            <person name="Bennetzen J.L."/>
            <person name="Dai X."/>
            <person name="Dawson M.W."/>
            <person name="Muller H.G."/>
            <person name="Kugler K."/>
            <person name="Rivarola-Duarte L."/>
            <person name="Spannagl M."/>
            <person name="Mayer K.F.X."/>
            <person name="Lu F.H."/>
            <person name="Bevan M.W."/>
            <person name="Leroy P."/>
            <person name="Li P."/>
            <person name="You F.M."/>
            <person name="Sun Q."/>
            <person name="Liu Z."/>
            <person name="Lyons E."/>
            <person name="Wicker T."/>
            <person name="Salzberg S.L."/>
            <person name="Devos K.M."/>
            <person name="Dvorak J."/>
        </authorList>
    </citation>
    <scope>NUCLEOTIDE SEQUENCE [LARGE SCALE GENOMIC DNA]</scope>
    <source>
        <strain evidence="2">cv. AL8/78</strain>
    </source>
</reference>
<dbReference type="Proteomes" id="UP000015105">
    <property type="component" value="Chromosome 5D"/>
</dbReference>
<dbReference type="EnsemblPlants" id="AET5Gv20244800.2">
    <property type="protein sequence ID" value="AET5Gv20244800.2"/>
    <property type="gene ID" value="AET5Gv20244800"/>
</dbReference>
<organism evidence="2 3">
    <name type="scientific">Aegilops tauschii subsp. strangulata</name>
    <name type="common">Goatgrass</name>
    <dbReference type="NCBI Taxonomy" id="200361"/>
    <lineage>
        <taxon>Eukaryota</taxon>
        <taxon>Viridiplantae</taxon>
        <taxon>Streptophyta</taxon>
        <taxon>Embryophyta</taxon>
        <taxon>Tracheophyta</taxon>
        <taxon>Spermatophyta</taxon>
        <taxon>Magnoliopsida</taxon>
        <taxon>Liliopsida</taxon>
        <taxon>Poales</taxon>
        <taxon>Poaceae</taxon>
        <taxon>BOP clade</taxon>
        <taxon>Pooideae</taxon>
        <taxon>Triticodae</taxon>
        <taxon>Triticeae</taxon>
        <taxon>Triticinae</taxon>
        <taxon>Aegilops</taxon>
    </lineage>
</organism>
<protein>
    <recommendedName>
        <fullName evidence="4">Zinc finger GRF-type domain-containing protein</fullName>
    </recommendedName>
</protein>
<dbReference type="Gramene" id="AET5Gv20244800.2">
    <property type="protein sequence ID" value="AET5Gv20244800.2"/>
    <property type="gene ID" value="AET5Gv20244800"/>
</dbReference>
<dbReference type="AlphaFoldDB" id="A0A453JZD1"/>
<dbReference type="PANTHER" id="PTHR48240">
    <property type="entry name" value="GRF-TYPE DOMAIN-CONTAINING PROTEIN"/>
    <property type="match status" value="1"/>
</dbReference>
<reference evidence="3" key="2">
    <citation type="journal article" date="2017" name="Nat. Plants">
        <title>The Aegilops tauschii genome reveals multiple impacts of transposons.</title>
        <authorList>
            <person name="Zhao G."/>
            <person name="Zou C."/>
            <person name="Li K."/>
            <person name="Wang K."/>
            <person name="Li T."/>
            <person name="Gao L."/>
            <person name="Zhang X."/>
            <person name="Wang H."/>
            <person name="Yang Z."/>
            <person name="Liu X."/>
            <person name="Jiang W."/>
            <person name="Mao L."/>
            <person name="Kong X."/>
            <person name="Jiao Y."/>
            <person name="Jia J."/>
        </authorList>
    </citation>
    <scope>NUCLEOTIDE SEQUENCE [LARGE SCALE GENOMIC DNA]</scope>
    <source>
        <strain evidence="3">cv. AL8/78</strain>
    </source>
</reference>
<dbReference type="Gramene" id="AET5Gv20244800.1">
    <property type="protein sequence ID" value="AET5Gv20244800.1"/>
    <property type="gene ID" value="AET5Gv20244800"/>
</dbReference>
<dbReference type="EnsemblPlants" id="AET5Gv20244800.1">
    <property type="protein sequence ID" value="AET5Gv20244800.1"/>
    <property type="gene ID" value="AET5Gv20244800"/>
</dbReference>
<dbReference type="PANTHER" id="PTHR48240:SF2">
    <property type="entry name" value="GENOME ASSEMBLY, CHROMOSOME: II"/>
    <property type="match status" value="1"/>
</dbReference>
<name>A0A453JZD1_AEGTS</name>
<sequence length="88" mass="9867">MPLHCLTLFPFLPPPCSSSSPAMKHSNAGRREMSSSSSASRPSWPQYGLVPLTRCPDCPRKEPLKRLTCVKEDHGNRGREFIKCESRP</sequence>
<evidence type="ECO:0000313" key="2">
    <source>
        <dbReference type="EnsemblPlants" id="AET5Gv20244800.2"/>
    </source>
</evidence>
<proteinExistence type="predicted"/>
<accession>A0A453JZD1</accession>